<dbReference type="Proteomes" id="UP000828941">
    <property type="component" value="Chromosome 13"/>
</dbReference>
<organism evidence="1 2">
    <name type="scientific">Bauhinia variegata</name>
    <name type="common">Purple orchid tree</name>
    <name type="synonym">Phanera variegata</name>
    <dbReference type="NCBI Taxonomy" id="167791"/>
    <lineage>
        <taxon>Eukaryota</taxon>
        <taxon>Viridiplantae</taxon>
        <taxon>Streptophyta</taxon>
        <taxon>Embryophyta</taxon>
        <taxon>Tracheophyta</taxon>
        <taxon>Spermatophyta</taxon>
        <taxon>Magnoliopsida</taxon>
        <taxon>eudicotyledons</taxon>
        <taxon>Gunneridae</taxon>
        <taxon>Pentapetalae</taxon>
        <taxon>rosids</taxon>
        <taxon>fabids</taxon>
        <taxon>Fabales</taxon>
        <taxon>Fabaceae</taxon>
        <taxon>Cercidoideae</taxon>
        <taxon>Cercideae</taxon>
        <taxon>Bauhiniinae</taxon>
        <taxon>Bauhinia</taxon>
    </lineage>
</organism>
<keyword evidence="2" id="KW-1185">Reference proteome</keyword>
<reference evidence="1 2" key="1">
    <citation type="journal article" date="2022" name="DNA Res.">
        <title>Chromosomal-level genome assembly of the orchid tree Bauhinia variegata (Leguminosae; Cercidoideae) supports the allotetraploid origin hypothesis of Bauhinia.</title>
        <authorList>
            <person name="Zhong Y."/>
            <person name="Chen Y."/>
            <person name="Zheng D."/>
            <person name="Pang J."/>
            <person name="Liu Y."/>
            <person name="Luo S."/>
            <person name="Meng S."/>
            <person name="Qian L."/>
            <person name="Wei D."/>
            <person name="Dai S."/>
            <person name="Zhou R."/>
        </authorList>
    </citation>
    <scope>NUCLEOTIDE SEQUENCE [LARGE SCALE GENOMIC DNA]</scope>
    <source>
        <strain evidence="1">BV-YZ2020</strain>
    </source>
</reference>
<dbReference type="EMBL" id="CM039438">
    <property type="protein sequence ID" value="KAI4298533.1"/>
    <property type="molecule type" value="Genomic_DNA"/>
</dbReference>
<proteinExistence type="predicted"/>
<name>A0ACB9KMT9_BAUVA</name>
<comment type="caution">
    <text evidence="1">The sequence shown here is derived from an EMBL/GenBank/DDBJ whole genome shotgun (WGS) entry which is preliminary data.</text>
</comment>
<accession>A0ACB9KMT9</accession>
<evidence type="ECO:0000313" key="2">
    <source>
        <dbReference type="Proteomes" id="UP000828941"/>
    </source>
</evidence>
<gene>
    <name evidence="1" type="ORF">L6164_032080</name>
</gene>
<sequence length="120" mass="13131">MATMSLGLFSSFLTGETASFVVVPSSSSLRLVLARTSASLRSARTVTSATVSQDSQPSSGKQPRGIMRPRRISPEMQALVGVAEISRTQALKLIWAHIKENNLQVIFCFIHSLFLFKSFI</sequence>
<protein>
    <submittedName>
        <fullName evidence="1">Uncharacterized protein</fullName>
    </submittedName>
</protein>
<evidence type="ECO:0000313" key="1">
    <source>
        <dbReference type="EMBL" id="KAI4298533.1"/>
    </source>
</evidence>